<dbReference type="Pfam" id="PF01070">
    <property type="entry name" value="FMN_dh"/>
    <property type="match status" value="1"/>
</dbReference>
<dbReference type="Proteomes" id="UP000263993">
    <property type="component" value="Unassembled WGS sequence"/>
</dbReference>
<keyword evidence="10" id="KW-1185">Reference proteome</keyword>
<name>A0A371BAS9_9BRAD</name>
<dbReference type="EMBL" id="QRGO01000001">
    <property type="protein sequence ID" value="RDV04688.1"/>
    <property type="molecule type" value="Genomic_DNA"/>
</dbReference>
<feature type="binding site" evidence="7">
    <location>
        <begin position="90"/>
        <end position="92"/>
    </location>
    <ligand>
        <name>FMN</name>
        <dbReference type="ChEBI" id="CHEBI:58210"/>
    </ligand>
</feature>
<evidence type="ECO:0000256" key="3">
    <source>
        <dbReference type="ARBA" id="ARBA00022643"/>
    </source>
</evidence>
<feature type="binding site" evidence="7">
    <location>
        <position position="179"/>
    </location>
    <ligand>
        <name>glyoxylate</name>
        <dbReference type="ChEBI" id="CHEBI:36655"/>
    </ligand>
</feature>
<dbReference type="CDD" id="cd02809">
    <property type="entry name" value="alpha_hydroxyacid_oxid_FMN"/>
    <property type="match status" value="1"/>
</dbReference>
<feature type="domain" description="FMN hydroxy acid dehydrogenase" evidence="8">
    <location>
        <begin position="11"/>
        <end position="396"/>
    </location>
</feature>
<dbReference type="PANTHER" id="PTHR10578:SF107">
    <property type="entry name" value="2-HYDROXYACID OXIDASE 1"/>
    <property type="match status" value="1"/>
</dbReference>
<feature type="binding site" evidence="7">
    <location>
        <position position="140"/>
    </location>
    <ligand>
        <name>FMN</name>
        <dbReference type="ChEBI" id="CHEBI:58210"/>
    </ligand>
</feature>
<organism evidence="9 10">
    <name type="scientific">Undibacter mobilis</name>
    <dbReference type="NCBI Taxonomy" id="2292256"/>
    <lineage>
        <taxon>Bacteria</taxon>
        <taxon>Pseudomonadati</taxon>
        <taxon>Pseudomonadota</taxon>
        <taxon>Alphaproteobacteria</taxon>
        <taxon>Hyphomicrobiales</taxon>
        <taxon>Nitrobacteraceae</taxon>
        <taxon>Undibacter</taxon>
    </lineage>
</organism>
<evidence type="ECO:0000313" key="9">
    <source>
        <dbReference type="EMBL" id="RDV04688.1"/>
    </source>
</evidence>
<dbReference type="PROSITE" id="PS51349">
    <property type="entry name" value="FMN_HYDROXY_ACID_DH_2"/>
    <property type="match status" value="1"/>
</dbReference>
<dbReference type="InterPro" id="IPR012133">
    <property type="entry name" value="Alpha-hydoxy_acid_DH_FMN"/>
</dbReference>
<feature type="binding site" evidence="7">
    <location>
        <position position="170"/>
    </location>
    <ligand>
        <name>FMN</name>
        <dbReference type="ChEBI" id="CHEBI:58210"/>
    </ligand>
</feature>
<dbReference type="InterPro" id="IPR008259">
    <property type="entry name" value="FMN_hydac_DH_AS"/>
</dbReference>
<keyword evidence="4" id="KW-0560">Oxidoreductase</keyword>
<sequence>MGTAKTASYDELRMRFPTVDTMRDYARTHAPHFAFEYADGGAGCDAGTTRNRTALDAIELLPRYGALAEAGSTEISLFDQRYAAPIAISPMGTPGIVLPGADRFLAQAAQAARVPYTLGMIGGATVEEMAALAPDVLWFQMLRCSLSDHKIAFDLMRRADACGVRALVLTMDVPVYTTRPRATLAGLGGSRFSPNARMMWDIATSPAWFAALLANGIPRFANLKKYMPPSASINDVIAFTQREIGGAFSWEEVARYRDFWKRPLVIKGILHPQDAEKAVALGADGIIVSNHGGRQVDALPASIDCLPDIVKAVAGRTTVFLDSGIRSGSDIVRALALGANATFAGKAFLWSLSALGAEGPAHAIRILQEETRATLAQLGATSVADAQHVMTRHIPRSWAALR</sequence>
<feature type="binding site" evidence="7">
    <location>
        <position position="289"/>
    </location>
    <ligand>
        <name>FMN</name>
        <dbReference type="ChEBI" id="CHEBI:58210"/>
    </ligand>
</feature>
<dbReference type="InterPro" id="IPR037396">
    <property type="entry name" value="FMN_HAD"/>
</dbReference>
<reference evidence="10" key="1">
    <citation type="submission" date="2018-08" db="EMBL/GenBank/DDBJ databases">
        <authorList>
            <person name="Kim S.-J."/>
            <person name="Jung G.-Y."/>
        </authorList>
    </citation>
    <scope>NUCLEOTIDE SEQUENCE [LARGE SCALE GENOMIC DNA]</scope>
    <source>
        <strain evidence="10">GY_H</strain>
    </source>
</reference>
<dbReference type="GO" id="GO:0005886">
    <property type="term" value="C:plasma membrane"/>
    <property type="evidence" value="ECO:0007669"/>
    <property type="project" value="TreeGrafter"/>
</dbReference>
<evidence type="ECO:0000259" key="8">
    <source>
        <dbReference type="PROSITE" id="PS51349"/>
    </source>
</evidence>
<dbReference type="PANTHER" id="PTHR10578">
    <property type="entry name" value="S -2-HYDROXY-ACID OXIDASE-RELATED"/>
    <property type="match status" value="1"/>
</dbReference>
<dbReference type="InterPro" id="IPR013785">
    <property type="entry name" value="Aldolase_TIM"/>
</dbReference>
<feature type="binding site" evidence="7">
    <location>
        <begin position="322"/>
        <end position="326"/>
    </location>
    <ligand>
        <name>FMN</name>
        <dbReference type="ChEBI" id="CHEBI:58210"/>
    </ligand>
</feature>
<feature type="binding site" evidence="7">
    <location>
        <position position="294"/>
    </location>
    <ligand>
        <name>glyoxylate</name>
        <dbReference type="ChEBI" id="CHEBI:36655"/>
    </ligand>
</feature>
<dbReference type="OrthoDB" id="9770452at2"/>
<dbReference type="AlphaFoldDB" id="A0A371BAS9"/>
<evidence type="ECO:0000256" key="1">
    <source>
        <dbReference type="ARBA" id="ARBA00001917"/>
    </source>
</evidence>
<keyword evidence="2 7" id="KW-0285">Flavoprotein</keyword>
<dbReference type="RefSeq" id="WP_115516714.1">
    <property type="nucleotide sequence ID" value="NZ_QRGO01000001.1"/>
</dbReference>
<feature type="binding site" evidence="7">
    <location>
        <position position="291"/>
    </location>
    <ligand>
        <name>glyoxylate</name>
        <dbReference type="ChEBI" id="CHEBI:36655"/>
    </ligand>
</feature>
<evidence type="ECO:0000256" key="5">
    <source>
        <dbReference type="ARBA" id="ARBA00024042"/>
    </source>
</evidence>
<feature type="binding site" evidence="7">
    <location>
        <position position="37"/>
    </location>
    <ligand>
        <name>glyoxylate</name>
        <dbReference type="ChEBI" id="CHEBI:36655"/>
    </ligand>
</feature>
<evidence type="ECO:0000313" key="10">
    <source>
        <dbReference type="Proteomes" id="UP000263993"/>
    </source>
</evidence>
<accession>A0A371BAS9</accession>
<dbReference type="GO" id="GO:0010181">
    <property type="term" value="F:FMN binding"/>
    <property type="evidence" value="ECO:0007669"/>
    <property type="project" value="InterPro"/>
</dbReference>
<feature type="active site" description="Proton acceptor" evidence="6">
    <location>
        <position position="291"/>
    </location>
</feature>
<protein>
    <submittedName>
        <fullName evidence="9">Alpha-hydroxy-acid oxidizing protein</fullName>
    </submittedName>
</protein>
<dbReference type="GO" id="GO:0009060">
    <property type="term" value="P:aerobic respiration"/>
    <property type="evidence" value="ECO:0007669"/>
    <property type="project" value="TreeGrafter"/>
</dbReference>
<evidence type="ECO:0000256" key="2">
    <source>
        <dbReference type="ARBA" id="ARBA00022630"/>
    </source>
</evidence>
<dbReference type="GO" id="GO:0004459">
    <property type="term" value="F:L-lactate dehydrogenase (NAD+) activity"/>
    <property type="evidence" value="ECO:0007669"/>
    <property type="project" value="TreeGrafter"/>
</dbReference>
<evidence type="ECO:0000256" key="7">
    <source>
        <dbReference type="PIRSR" id="PIRSR000138-2"/>
    </source>
</evidence>
<evidence type="ECO:0000256" key="4">
    <source>
        <dbReference type="ARBA" id="ARBA00023002"/>
    </source>
</evidence>
<feature type="binding site" evidence="7">
    <location>
        <position position="267"/>
    </location>
    <ligand>
        <name>FMN</name>
        <dbReference type="ChEBI" id="CHEBI:58210"/>
    </ligand>
</feature>
<comment type="cofactor">
    <cofactor evidence="1">
        <name>FMN</name>
        <dbReference type="ChEBI" id="CHEBI:58210"/>
    </cofactor>
</comment>
<dbReference type="PROSITE" id="PS00557">
    <property type="entry name" value="FMN_HYDROXY_ACID_DH_1"/>
    <property type="match status" value="1"/>
</dbReference>
<dbReference type="PIRSF" id="PIRSF000138">
    <property type="entry name" value="Al-hdrx_acd_dh"/>
    <property type="match status" value="1"/>
</dbReference>
<dbReference type="Gene3D" id="3.20.20.70">
    <property type="entry name" value="Aldolase class I"/>
    <property type="match status" value="1"/>
</dbReference>
<comment type="similarity">
    <text evidence="5">Belongs to the FMN-dependent alpha-hydroxy acid dehydrogenase family.</text>
</comment>
<comment type="caution">
    <text evidence="9">The sequence shown here is derived from an EMBL/GenBank/DDBJ whole genome shotgun (WGS) entry which is preliminary data.</text>
</comment>
<keyword evidence="3 7" id="KW-0288">FMN</keyword>
<proteinExistence type="inferred from homology"/>
<dbReference type="SUPFAM" id="SSF51395">
    <property type="entry name" value="FMN-linked oxidoreductases"/>
    <property type="match status" value="1"/>
</dbReference>
<dbReference type="InterPro" id="IPR000262">
    <property type="entry name" value="FMN-dep_DH"/>
</dbReference>
<evidence type="ECO:0000256" key="6">
    <source>
        <dbReference type="PIRSR" id="PIRSR000138-1"/>
    </source>
</evidence>
<gene>
    <name evidence="9" type="ORF">DXH78_09015</name>
</gene>